<feature type="transmembrane region" description="Helical" evidence="1">
    <location>
        <begin position="35"/>
        <end position="56"/>
    </location>
</feature>
<sequence>MESMLELYAKTLGYSLEDAVRLIGEVYEGLKISEVSLVVALFTAFLCGLVTWYQFIQMKPDAFIRQFPLDMVNLAVFCNAWKLHQLNIAYKIEEASHGVGLQILFLRSAYWRESGL</sequence>
<dbReference type="Proteomes" id="UP001345219">
    <property type="component" value="Chromosome 14"/>
</dbReference>
<keyword evidence="1" id="KW-1133">Transmembrane helix</keyword>
<proteinExistence type="predicted"/>
<evidence type="ECO:0000256" key="1">
    <source>
        <dbReference type="SAM" id="Phobius"/>
    </source>
</evidence>
<name>A0AAN7L2C3_9MYRT</name>
<keyword evidence="1" id="KW-0472">Membrane</keyword>
<comment type="caution">
    <text evidence="2">The sequence shown here is derived from an EMBL/GenBank/DDBJ whole genome shotgun (WGS) entry which is preliminary data.</text>
</comment>
<dbReference type="AlphaFoldDB" id="A0AAN7L2C3"/>
<reference evidence="2 3" key="1">
    <citation type="journal article" date="2023" name="Hortic Res">
        <title>Pangenome of water caltrop reveals structural variations and asymmetric subgenome divergence after allopolyploidization.</title>
        <authorList>
            <person name="Zhang X."/>
            <person name="Chen Y."/>
            <person name="Wang L."/>
            <person name="Yuan Y."/>
            <person name="Fang M."/>
            <person name="Shi L."/>
            <person name="Lu R."/>
            <person name="Comes H.P."/>
            <person name="Ma Y."/>
            <person name="Chen Y."/>
            <person name="Huang G."/>
            <person name="Zhou Y."/>
            <person name="Zheng Z."/>
            <person name="Qiu Y."/>
        </authorList>
    </citation>
    <scope>NUCLEOTIDE SEQUENCE [LARGE SCALE GENOMIC DNA]</scope>
    <source>
        <tissue evidence="2">Roots</tissue>
    </source>
</reference>
<evidence type="ECO:0000313" key="3">
    <source>
        <dbReference type="Proteomes" id="UP001345219"/>
    </source>
</evidence>
<dbReference type="EMBL" id="JAXIOK010000002">
    <property type="protein sequence ID" value="KAK4777656.1"/>
    <property type="molecule type" value="Genomic_DNA"/>
</dbReference>
<organism evidence="2 3">
    <name type="scientific">Trapa incisa</name>
    <dbReference type="NCBI Taxonomy" id="236973"/>
    <lineage>
        <taxon>Eukaryota</taxon>
        <taxon>Viridiplantae</taxon>
        <taxon>Streptophyta</taxon>
        <taxon>Embryophyta</taxon>
        <taxon>Tracheophyta</taxon>
        <taxon>Spermatophyta</taxon>
        <taxon>Magnoliopsida</taxon>
        <taxon>eudicotyledons</taxon>
        <taxon>Gunneridae</taxon>
        <taxon>Pentapetalae</taxon>
        <taxon>rosids</taxon>
        <taxon>malvids</taxon>
        <taxon>Myrtales</taxon>
        <taxon>Lythraceae</taxon>
        <taxon>Trapa</taxon>
    </lineage>
</organism>
<protein>
    <submittedName>
        <fullName evidence="2">Uncharacterized protein</fullName>
    </submittedName>
</protein>
<accession>A0AAN7L2C3</accession>
<evidence type="ECO:0000313" key="2">
    <source>
        <dbReference type="EMBL" id="KAK4777656.1"/>
    </source>
</evidence>
<gene>
    <name evidence="2" type="ORF">SAY87_017843</name>
</gene>
<keyword evidence="3" id="KW-1185">Reference proteome</keyword>
<keyword evidence="1" id="KW-0812">Transmembrane</keyword>